<dbReference type="InterPro" id="IPR031312">
    <property type="entry name" value="Na/sul_symport_CS"/>
</dbReference>
<dbReference type="GO" id="GO:0008324">
    <property type="term" value="F:monoatomic cation transmembrane transporter activity"/>
    <property type="evidence" value="ECO:0007669"/>
    <property type="project" value="InterPro"/>
</dbReference>
<keyword evidence="2" id="KW-0813">Transport</keyword>
<dbReference type="Pfam" id="PF03600">
    <property type="entry name" value="CitMHS"/>
    <property type="match status" value="1"/>
</dbReference>
<evidence type="ECO:0000256" key="5">
    <source>
        <dbReference type="ARBA" id="ARBA00022989"/>
    </source>
</evidence>
<evidence type="ECO:0000313" key="9">
    <source>
        <dbReference type="EMBL" id="AMU95398.1"/>
    </source>
</evidence>
<feature type="transmembrane region" description="Helical" evidence="7">
    <location>
        <begin position="406"/>
        <end position="422"/>
    </location>
</feature>
<name>A0A142W007_9SPHN</name>
<keyword evidence="3 7" id="KW-0812">Transmembrane</keyword>
<feature type="transmembrane region" description="Helical" evidence="7">
    <location>
        <begin position="60"/>
        <end position="80"/>
    </location>
</feature>
<evidence type="ECO:0000256" key="1">
    <source>
        <dbReference type="ARBA" id="ARBA00004141"/>
    </source>
</evidence>
<dbReference type="GO" id="GO:0006813">
    <property type="term" value="P:potassium ion transport"/>
    <property type="evidence" value="ECO:0007669"/>
    <property type="project" value="InterPro"/>
</dbReference>
<evidence type="ECO:0000256" key="3">
    <source>
        <dbReference type="ARBA" id="ARBA00022692"/>
    </source>
</evidence>
<feature type="transmembrane region" description="Helical" evidence="7">
    <location>
        <begin position="457"/>
        <end position="474"/>
    </location>
</feature>
<reference evidence="9 10" key="2">
    <citation type="journal article" date="2016" name="Genome Announc.">
        <title>Complete Genome Sequence of Sphingopyxis terrae Strain 203-1 (NBRC 111660), a Polyethylene Glycol Degrader.</title>
        <authorList>
            <person name="Ohtsubo Y."/>
            <person name="Nonoyama S."/>
            <person name="Nagata Y."/>
            <person name="Numata M."/>
            <person name="Tsuchikane K."/>
            <person name="Hosoyama A."/>
            <person name="Yamazoe A."/>
            <person name="Tsuda M."/>
            <person name="Fujita N."/>
            <person name="Kawai F."/>
        </authorList>
    </citation>
    <scope>NUCLEOTIDE SEQUENCE [LARGE SCALE GENOMIC DNA]</scope>
    <source>
        <strain evidence="9 10">203-1</strain>
    </source>
</reference>
<evidence type="ECO:0000259" key="8">
    <source>
        <dbReference type="PROSITE" id="PS51202"/>
    </source>
</evidence>
<dbReference type="EMBL" id="CP013342">
    <property type="protein sequence ID" value="AMU95398.1"/>
    <property type="molecule type" value="Genomic_DNA"/>
</dbReference>
<feature type="transmembrane region" description="Helical" evidence="7">
    <location>
        <begin position="576"/>
        <end position="595"/>
    </location>
</feature>
<proteinExistence type="predicted"/>
<dbReference type="InterPro" id="IPR051679">
    <property type="entry name" value="DASS-Related_Transporters"/>
</dbReference>
<keyword evidence="6 7" id="KW-0472">Membrane</keyword>
<feature type="transmembrane region" description="Helical" evidence="7">
    <location>
        <begin position="536"/>
        <end position="556"/>
    </location>
</feature>
<feature type="domain" description="RCK C-terminal" evidence="8">
    <location>
        <begin position="216"/>
        <end position="300"/>
    </location>
</feature>
<organism evidence="9 10">
    <name type="scientific">Sphingopyxis terrae subsp. terrae NBRC 15098</name>
    <dbReference type="NCBI Taxonomy" id="1219058"/>
    <lineage>
        <taxon>Bacteria</taxon>
        <taxon>Pseudomonadati</taxon>
        <taxon>Pseudomonadota</taxon>
        <taxon>Alphaproteobacteria</taxon>
        <taxon>Sphingomonadales</taxon>
        <taxon>Sphingomonadaceae</taxon>
        <taxon>Sphingopyxis</taxon>
    </lineage>
</organism>
<evidence type="ECO:0000256" key="4">
    <source>
        <dbReference type="ARBA" id="ARBA00022737"/>
    </source>
</evidence>
<keyword evidence="4" id="KW-0677">Repeat</keyword>
<dbReference type="Pfam" id="PF02080">
    <property type="entry name" value="TrkA_C"/>
    <property type="match status" value="2"/>
</dbReference>
<dbReference type="PROSITE" id="PS51202">
    <property type="entry name" value="RCK_C"/>
    <property type="match status" value="2"/>
</dbReference>
<feature type="transmembrane region" description="Helical" evidence="7">
    <location>
        <begin position="494"/>
        <end position="524"/>
    </location>
</feature>
<evidence type="ECO:0000256" key="6">
    <source>
        <dbReference type="ARBA" id="ARBA00023136"/>
    </source>
</evidence>
<feature type="transmembrane region" description="Helical" evidence="7">
    <location>
        <begin position="428"/>
        <end position="445"/>
    </location>
</feature>
<dbReference type="PANTHER" id="PTHR43652:SF2">
    <property type="entry name" value="BASIC AMINO ACID ANTIPORTER YFCC-RELATED"/>
    <property type="match status" value="1"/>
</dbReference>
<protein>
    <submittedName>
        <fullName evidence="9">Sodium:sulfate symporter</fullName>
    </submittedName>
</protein>
<gene>
    <name evidence="9" type="ORF">AOA14_12350</name>
</gene>
<dbReference type="PROSITE" id="PS01271">
    <property type="entry name" value="NA_SULFATE"/>
    <property type="match status" value="1"/>
</dbReference>
<evidence type="ECO:0000313" key="10">
    <source>
        <dbReference type="Proteomes" id="UP000076234"/>
    </source>
</evidence>
<accession>A0A142W007</accession>
<dbReference type="InterPro" id="IPR006037">
    <property type="entry name" value="RCK_C"/>
</dbReference>
<feature type="transmembrane region" description="Helical" evidence="7">
    <location>
        <begin position="182"/>
        <end position="206"/>
    </location>
</feature>
<evidence type="ECO:0000256" key="7">
    <source>
        <dbReference type="SAM" id="Phobius"/>
    </source>
</evidence>
<feature type="transmembrane region" description="Helical" evidence="7">
    <location>
        <begin position="149"/>
        <end position="170"/>
    </location>
</feature>
<sequence length="596" mass="63302">MIAAAQAFIAQHQAIIGLVVLALMFVGFVMERFPATVVAILGTCTFLFLGILSGKDLFSVFSNSAPVTIGAMFILSGALLRTGTLDAIANRIIARAQRHPKLALAEMFFGVYVASAFLNNTPVVVVMIPIMLKLASALGISAKRLLMPLSFVCILGGTTTLIGTSTNLLVAAVAQDNGLDRFGIFTITPVGLVAGVAGTLALLLIARRFLPDDSPSQIALSQEHRTFLSEVRILKDGNLVGRRVGDVPFVKRANVKLVAMKRGATLRRSNLADDILEPDDRLVLRLELAELLSLRANKNVAIGLTAGHDNADQNDEAIVEAMIAPSHPAIGRRLIEIPFLSSLKVRILGMARFRKTPGPDLPNARVQAIDRVLVTGPADQIKQLYGHPHLYGVGSTSEREFRRNKAPIAIGALVGVILLATFNVMDIGVAAIIGVGLILVTRCIDADEAWDSIDGNVLVLIFAMLAVGLALENSGSVELVVGELTPLLRSVPPWGLVVATYILSVLLTEIVTNNAVAILVTPLAIAVARQLGVDPYPLVIAVMFAASASFATPIGYQTNTLVYAAGNYRFIDFFRAGIPLTLAVGAATCAAITFLV</sequence>
<dbReference type="AlphaFoldDB" id="A0A142W007"/>
<dbReference type="GO" id="GO:0005886">
    <property type="term" value="C:plasma membrane"/>
    <property type="evidence" value="ECO:0007669"/>
    <property type="project" value="TreeGrafter"/>
</dbReference>
<dbReference type="SUPFAM" id="SSF116726">
    <property type="entry name" value="TrkA C-terminal domain-like"/>
    <property type="match status" value="2"/>
</dbReference>
<dbReference type="KEGG" id="ster:AOA14_12350"/>
<reference evidence="10" key="1">
    <citation type="submission" date="2015-11" db="EMBL/GenBank/DDBJ databases">
        <title>Complete genome sequence of a polyethylene glycol-degrading strain Sphingopyxis terrae strain 203-1 (NBRC 15098).</title>
        <authorList>
            <person name="Yoshiyuki O."/>
            <person name="Shouta N."/>
            <person name="Nagata Y."/>
            <person name="Numata M."/>
            <person name="Tsuchikane K."/>
            <person name="Hosoyama A."/>
            <person name="Yamazoe A."/>
            <person name="Tsuda M."/>
            <person name="Fujita N."/>
            <person name="Kawai F."/>
        </authorList>
    </citation>
    <scope>NUCLEOTIDE SEQUENCE [LARGE SCALE GENOMIC DNA]</scope>
    <source>
        <strain evidence="10">203-1</strain>
    </source>
</reference>
<dbReference type="InterPro" id="IPR036721">
    <property type="entry name" value="RCK_C_sf"/>
</dbReference>
<dbReference type="Gene3D" id="3.30.70.1450">
    <property type="entry name" value="Regulator of K+ conductance, C-terminal domain"/>
    <property type="match status" value="2"/>
</dbReference>
<dbReference type="InterPro" id="IPR004680">
    <property type="entry name" value="Cit_transptr-like_dom"/>
</dbReference>
<dbReference type="Proteomes" id="UP000076234">
    <property type="component" value="Chromosome"/>
</dbReference>
<feature type="domain" description="RCK C-terminal" evidence="8">
    <location>
        <begin position="305"/>
        <end position="390"/>
    </location>
</feature>
<keyword evidence="5 7" id="KW-1133">Transmembrane helix</keyword>
<evidence type="ECO:0000256" key="2">
    <source>
        <dbReference type="ARBA" id="ARBA00022448"/>
    </source>
</evidence>
<feature type="transmembrane region" description="Helical" evidence="7">
    <location>
        <begin position="12"/>
        <end position="30"/>
    </location>
</feature>
<feature type="transmembrane region" description="Helical" evidence="7">
    <location>
        <begin position="37"/>
        <end position="54"/>
    </location>
</feature>
<comment type="subcellular location">
    <subcellularLocation>
        <location evidence="1">Membrane</location>
        <topology evidence="1">Multi-pass membrane protein</topology>
    </subcellularLocation>
</comment>
<dbReference type="STRING" id="1219058.AOA14_12350"/>
<dbReference type="RefSeq" id="WP_062902028.1">
    <property type="nucleotide sequence ID" value="NZ_CP013342.1"/>
</dbReference>
<dbReference type="PANTHER" id="PTHR43652">
    <property type="entry name" value="BASIC AMINO ACID ANTIPORTER YFCC-RELATED"/>
    <property type="match status" value="1"/>
</dbReference>